<dbReference type="GO" id="GO:0003677">
    <property type="term" value="F:DNA binding"/>
    <property type="evidence" value="ECO:0007669"/>
    <property type="project" value="UniProtKB-KW"/>
</dbReference>
<keyword evidence="4" id="KW-0238">DNA-binding</keyword>
<evidence type="ECO:0000256" key="1">
    <source>
        <dbReference type="ARBA" id="ARBA00004123"/>
    </source>
</evidence>
<evidence type="ECO:0000313" key="9">
    <source>
        <dbReference type="EMBL" id="KPI44268.1"/>
    </source>
</evidence>
<feature type="compositionally biased region" description="Basic and acidic residues" evidence="7">
    <location>
        <begin position="85"/>
        <end position="102"/>
    </location>
</feature>
<dbReference type="EMBL" id="LFJN01000003">
    <property type="protein sequence ID" value="KPI44268.1"/>
    <property type="molecule type" value="Genomic_DNA"/>
</dbReference>
<dbReference type="InterPro" id="IPR001138">
    <property type="entry name" value="Zn2Cys6_DnaBD"/>
</dbReference>
<keyword evidence="6" id="KW-0539">Nucleus</keyword>
<dbReference type="PANTHER" id="PTHR31001:SF85">
    <property type="entry name" value="ZN(II)2CYS6 TRANSCRIPTION FACTOR (EUROFUNG)"/>
    <property type="match status" value="1"/>
</dbReference>
<keyword evidence="10" id="KW-1185">Reference proteome</keyword>
<dbReference type="Pfam" id="PF04082">
    <property type="entry name" value="Fungal_trans"/>
    <property type="match status" value="1"/>
</dbReference>
<feature type="domain" description="Zn(2)-C6 fungal-type" evidence="8">
    <location>
        <begin position="20"/>
        <end position="49"/>
    </location>
</feature>
<accession>A0A0N0NQT1</accession>
<dbReference type="SMART" id="SM00906">
    <property type="entry name" value="Fungal_trans"/>
    <property type="match status" value="1"/>
</dbReference>
<dbReference type="GO" id="GO:0006351">
    <property type="term" value="P:DNA-templated transcription"/>
    <property type="evidence" value="ECO:0007669"/>
    <property type="project" value="InterPro"/>
</dbReference>
<keyword evidence="2" id="KW-0479">Metal-binding</keyword>
<dbReference type="RefSeq" id="XP_018004231.1">
    <property type="nucleotide sequence ID" value="XM_018149045.1"/>
</dbReference>
<evidence type="ECO:0000313" key="10">
    <source>
        <dbReference type="Proteomes" id="UP000038010"/>
    </source>
</evidence>
<gene>
    <name evidence="9" type="ORF">AB675_8588</name>
</gene>
<dbReference type="InterPro" id="IPR007219">
    <property type="entry name" value="XnlR_reg_dom"/>
</dbReference>
<evidence type="ECO:0000256" key="2">
    <source>
        <dbReference type="ARBA" id="ARBA00022723"/>
    </source>
</evidence>
<dbReference type="SMART" id="SM00066">
    <property type="entry name" value="GAL4"/>
    <property type="match status" value="1"/>
</dbReference>
<comment type="subcellular location">
    <subcellularLocation>
        <location evidence="1">Nucleus</location>
    </subcellularLocation>
</comment>
<organism evidence="9 10">
    <name type="scientific">Cyphellophora attinorum</name>
    <dbReference type="NCBI Taxonomy" id="1664694"/>
    <lineage>
        <taxon>Eukaryota</taxon>
        <taxon>Fungi</taxon>
        <taxon>Dikarya</taxon>
        <taxon>Ascomycota</taxon>
        <taxon>Pezizomycotina</taxon>
        <taxon>Eurotiomycetes</taxon>
        <taxon>Chaetothyriomycetidae</taxon>
        <taxon>Chaetothyriales</taxon>
        <taxon>Cyphellophoraceae</taxon>
        <taxon>Cyphellophora</taxon>
    </lineage>
</organism>
<name>A0A0N0NQT1_9EURO</name>
<dbReference type="Proteomes" id="UP000038010">
    <property type="component" value="Unassembled WGS sequence"/>
</dbReference>
<evidence type="ECO:0000256" key="6">
    <source>
        <dbReference type="ARBA" id="ARBA00023242"/>
    </source>
</evidence>
<dbReference type="STRING" id="1664694.A0A0N0NQT1"/>
<evidence type="ECO:0000256" key="7">
    <source>
        <dbReference type="SAM" id="MobiDB-lite"/>
    </source>
</evidence>
<dbReference type="GeneID" id="28740925"/>
<evidence type="ECO:0000256" key="4">
    <source>
        <dbReference type="ARBA" id="ARBA00023125"/>
    </source>
</evidence>
<dbReference type="InterPro" id="IPR036864">
    <property type="entry name" value="Zn2-C6_fun-type_DNA-bd_sf"/>
</dbReference>
<dbReference type="InterPro" id="IPR050613">
    <property type="entry name" value="Sec_Metabolite_Reg"/>
</dbReference>
<dbReference type="PROSITE" id="PS00463">
    <property type="entry name" value="ZN2_CY6_FUNGAL_1"/>
    <property type="match status" value="1"/>
</dbReference>
<dbReference type="AlphaFoldDB" id="A0A0N0NQT1"/>
<evidence type="ECO:0000259" key="8">
    <source>
        <dbReference type="PROSITE" id="PS50048"/>
    </source>
</evidence>
<dbReference type="GO" id="GO:0005634">
    <property type="term" value="C:nucleus"/>
    <property type="evidence" value="ECO:0007669"/>
    <property type="project" value="UniProtKB-SubCell"/>
</dbReference>
<sequence length="838" mass="93875">MATEEPVPPASPTRKAHTFACVRCSERKVKCDRQEPCVACVRHSAECIFKAPKPPRRRKNYSKEETVEQLKRYETLLRVNGIDPTLKDHPLGPHQTSEDSVKDGSPPMVSPQSVEQAISQMPTPASVSSDVRSSFKPQLLQGQNGMKFVDNSLWSRVAQEIRDGGVSLEDDSDSSHEGSDTEAPHPDFISVFSHASPVVAPTHPSPPEIRRLWTLFAENVNPIFKFIHNPTFSKALEKAIANIDRVPRGFEALMFSIYATAVISLPAEDCRDEFGASKTSLINRYVSATQNALLRAKFMGTTSLVVLQALLLHLVAIRESSEPRAVWNLTGLVIRIAEGMGMRIDGKKLGLPPFEVEMRRRLWWQLSVHDFRCAEMAGQAKFRSVDADKGAPEPPTNCDDSALWPGMTHAPENATGATEMLWVMFRTELSGFAKGQIARMKKAGIKDDVTPEEFLIMDDLDHKDRLVKQVEEVMETRYLRYCDPTQPLHLFTLLGTRGAIKLMKFMCHHPRRWAHLDHVPEEEVQLIWDLTNGILEYYHAMQTNPSIRRFKWTVSYFIQWHAVIHVLDTLRTTPMREGAEKAWTLIDSIYELNTHMMLSTHRPVFMAVGNLCLKAVESREQALEKEGRPKRDGPLMWINCASSVKQRKCGEKPLPQRKEEMASRCRSTNLRGLRTQHMATPPRLALREAWKLQATANEQSQHELHNPNPASWQAYNAHSVGSLMQQTSFDTGPWPDLASATAGQPQNFDQFNDNFLMNPGLQPSMSIDTEMQDASYFDADAILAQGYSLDTPNGQVVDWAQWDNFFGTTTGPTLGVGAASGVGWDMGPAHPGGGGHVG</sequence>
<comment type="caution">
    <text evidence="9">The sequence shown here is derived from an EMBL/GenBank/DDBJ whole genome shotgun (WGS) entry which is preliminary data.</text>
</comment>
<feature type="region of interest" description="Disordered" evidence="7">
    <location>
        <begin position="83"/>
        <end position="111"/>
    </location>
</feature>
<dbReference type="SUPFAM" id="SSF57701">
    <property type="entry name" value="Zn2/Cys6 DNA-binding domain"/>
    <property type="match status" value="1"/>
</dbReference>
<dbReference type="CDD" id="cd12148">
    <property type="entry name" value="fungal_TF_MHR"/>
    <property type="match status" value="1"/>
</dbReference>
<proteinExistence type="predicted"/>
<dbReference type="GO" id="GO:0000981">
    <property type="term" value="F:DNA-binding transcription factor activity, RNA polymerase II-specific"/>
    <property type="evidence" value="ECO:0007669"/>
    <property type="project" value="InterPro"/>
</dbReference>
<keyword evidence="3" id="KW-0805">Transcription regulation</keyword>
<dbReference type="Pfam" id="PF00172">
    <property type="entry name" value="Zn_clus"/>
    <property type="match status" value="1"/>
</dbReference>
<dbReference type="PROSITE" id="PS50048">
    <property type="entry name" value="ZN2_CY6_FUNGAL_2"/>
    <property type="match status" value="1"/>
</dbReference>
<feature type="compositionally biased region" description="Basic and acidic residues" evidence="7">
    <location>
        <begin position="173"/>
        <end position="185"/>
    </location>
</feature>
<evidence type="ECO:0000256" key="3">
    <source>
        <dbReference type="ARBA" id="ARBA00023015"/>
    </source>
</evidence>
<dbReference type="CDD" id="cd00067">
    <property type="entry name" value="GAL4"/>
    <property type="match status" value="1"/>
</dbReference>
<keyword evidence="5" id="KW-0804">Transcription</keyword>
<protein>
    <submittedName>
        <fullName evidence="9">Putative transcriptional regulatory protein</fullName>
    </submittedName>
</protein>
<dbReference type="GO" id="GO:0008270">
    <property type="term" value="F:zinc ion binding"/>
    <property type="evidence" value="ECO:0007669"/>
    <property type="project" value="InterPro"/>
</dbReference>
<evidence type="ECO:0000256" key="5">
    <source>
        <dbReference type="ARBA" id="ARBA00023163"/>
    </source>
</evidence>
<dbReference type="VEuPathDB" id="FungiDB:AB675_8588"/>
<dbReference type="PANTHER" id="PTHR31001">
    <property type="entry name" value="UNCHARACTERIZED TRANSCRIPTIONAL REGULATORY PROTEIN"/>
    <property type="match status" value="1"/>
</dbReference>
<reference evidence="9 10" key="1">
    <citation type="submission" date="2015-06" db="EMBL/GenBank/DDBJ databases">
        <title>Draft genome of the ant-associated black yeast Phialophora attae CBS 131958.</title>
        <authorList>
            <person name="Moreno L.F."/>
            <person name="Stielow B.J."/>
            <person name="de Hoog S."/>
            <person name="Vicente V.A."/>
            <person name="Weiss V.A."/>
            <person name="de Vries M."/>
            <person name="Cruz L.M."/>
            <person name="Souza E.M."/>
        </authorList>
    </citation>
    <scope>NUCLEOTIDE SEQUENCE [LARGE SCALE GENOMIC DNA]</scope>
    <source>
        <strain evidence="9 10">CBS 131958</strain>
    </source>
</reference>
<dbReference type="Gene3D" id="4.10.240.10">
    <property type="entry name" value="Zn(2)-C6 fungal-type DNA-binding domain"/>
    <property type="match status" value="1"/>
</dbReference>
<feature type="region of interest" description="Disordered" evidence="7">
    <location>
        <begin position="166"/>
        <end position="186"/>
    </location>
</feature>
<dbReference type="OrthoDB" id="2269373at2759"/>